<dbReference type="Gene3D" id="3.40.50.970">
    <property type="match status" value="1"/>
</dbReference>
<accession>A0A645J638</accession>
<dbReference type="SUPFAM" id="SSF52518">
    <property type="entry name" value="Thiamin diphosphate-binding fold (THDP-binding)"/>
    <property type="match status" value="1"/>
</dbReference>
<name>A0A645J638_9ZZZZ</name>
<protein>
    <submittedName>
        <fullName evidence="1">Uncharacterized protein</fullName>
    </submittedName>
</protein>
<comment type="caution">
    <text evidence="1">The sequence shown here is derived from an EMBL/GenBank/DDBJ whole genome shotgun (WGS) entry which is preliminary data.</text>
</comment>
<dbReference type="AlphaFoldDB" id="A0A645J638"/>
<reference evidence="1" key="1">
    <citation type="submission" date="2019-08" db="EMBL/GenBank/DDBJ databases">
        <authorList>
            <person name="Kucharzyk K."/>
            <person name="Murdoch R.W."/>
            <person name="Higgins S."/>
            <person name="Loffler F."/>
        </authorList>
    </citation>
    <scope>NUCLEOTIDE SEQUENCE</scope>
</reference>
<dbReference type="InterPro" id="IPR029061">
    <property type="entry name" value="THDP-binding"/>
</dbReference>
<gene>
    <name evidence="1" type="ORF">SDC9_202612</name>
</gene>
<proteinExistence type="predicted"/>
<dbReference type="EMBL" id="VSSQ01123649">
    <property type="protein sequence ID" value="MPN54933.1"/>
    <property type="molecule type" value="Genomic_DNA"/>
</dbReference>
<sequence length="63" mass="7104">MFDHLPPADSDTPTVVIAHTVQGKGVDFMENQVKWHAGKLSEGDCSEAIRQLEKAYFEKWGKE</sequence>
<evidence type="ECO:0000313" key="1">
    <source>
        <dbReference type="EMBL" id="MPN54933.1"/>
    </source>
</evidence>
<organism evidence="1">
    <name type="scientific">bioreactor metagenome</name>
    <dbReference type="NCBI Taxonomy" id="1076179"/>
    <lineage>
        <taxon>unclassified sequences</taxon>
        <taxon>metagenomes</taxon>
        <taxon>ecological metagenomes</taxon>
    </lineage>
</organism>